<evidence type="ECO:0000256" key="10">
    <source>
        <dbReference type="NCBIfam" id="TIGR03160"/>
    </source>
</evidence>
<dbReference type="STRING" id="1048834.TC41_2055"/>
<sequence length="363" mass="38686">MEILAQRDLHLPSPRHVHASWRAKLQARLDALAKPTGSLGSLEPVLCDIAAIQATEHPRVRRPFFLLFAGDHGVAKDRPISRYGQHVTEEMVNHIASGRSVSTVLARSFGVPWRVYDVGMVSTPSHPDVRRSKVAAGTRDFTRGPAMTVDECAEAIRIGMQAVRDAHEDGADLVILGEMGIGNTTAASALSAWLLGVDVDLVVGTGTGIREQALAEKRLVVRTALTVWGERELSFPAGDARWLAGLAHLGGLELASICGAILEAAAIGLPVLLDGVLVGACALWAERARPGVRDFLIAGHLSPEPAHALLLGELRKRPLLDLGLRVGEGSGALMAWPILRAGLDVLDGSAMFSERARSGRDVT</sequence>
<dbReference type="RefSeq" id="WP_014464813.1">
    <property type="nucleotide sequence ID" value="NC_017167.1"/>
</dbReference>
<evidence type="ECO:0000256" key="9">
    <source>
        <dbReference type="ARBA" id="ARBA00047340"/>
    </source>
</evidence>
<evidence type="ECO:0000256" key="1">
    <source>
        <dbReference type="ARBA" id="ARBA00002197"/>
    </source>
</evidence>
<dbReference type="GO" id="GO:0009236">
    <property type="term" value="P:cobalamin biosynthetic process"/>
    <property type="evidence" value="ECO:0007669"/>
    <property type="project" value="UniProtKB-UniRule"/>
</dbReference>
<dbReference type="InterPro" id="IPR017846">
    <property type="entry name" value="Nict_dMeBzImd_PRibTrfase_bact"/>
</dbReference>
<keyword evidence="7" id="KW-0328">Glycosyltransferase</keyword>
<dbReference type="PATRIC" id="fig|1048834.4.peg.1940"/>
<dbReference type="Pfam" id="PF02277">
    <property type="entry name" value="DBI_PRT"/>
    <property type="match status" value="1"/>
</dbReference>
<evidence type="ECO:0000313" key="11">
    <source>
        <dbReference type="EMBL" id="AEJ43966.1"/>
    </source>
</evidence>
<dbReference type="eggNOG" id="COG2038">
    <property type="taxonomic scope" value="Bacteria"/>
</dbReference>
<evidence type="ECO:0000256" key="5">
    <source>
        <dbReference type="ARBA" id="ARBA00015486"/>
    </source>
</evidence>
<dbReference type="InterPro" id="IPR023195">
    <property type="entry name" value="Nict_dMeBzImd_PRibTrfase_N"/>
</dbReference>
<name>F8IER9_ALIAT</name>
<evidence type="ECO:0000256" key="3">
    <source>
        <dbReference type="ARBA" id="ARBA00007110"/>
    </source>
</evidence>
<dbReference type="GO" id="GO:0008939">
    <property type="term" value="F:nicotinate-nucleotide-dimethylbenzimidazole phosphoribosyltransferase activity"/>
    <property type="evidence" value="ECO:0007669"/>
    <property type="project" value="UniProtKB-UniRule"/>
</dbReference>
<dbReference type="NCBIfam" id="TIGR03160">
    <property type="entry name" value="cobT_DBIPRT"/>
    <property type="match status" value="1"/>
</dbReference>
<dbReference type="InterPro" id="IPR003200">
    <property type="entry name" value="Nict_dMeBzImd_PRibTrfase"/>
</dbReference>
<dbReference type="KEGG" id="aad:TC41_2055"/>
<keyword evidence="8 11" id="KW-0808">Transferase</keyword>
<proteinExistence type="inferred from homology"/>
<dbReference type="Gene3D" id="3.40.50.10210">
    <property type="match status" value="1"/>
</dbReference>
<dbReference type="UniPathway" id="UPA00061">
    <property type="reaction ID" value="UER00516"/>
</dbReference>
<dbReference type="Gene3D" id="1.10.1610.10">
    <property type="match status" value="1"/>
</dbReference>
<evidence type="ECO:0000256" key="2">
    <source>
        <dbReference type="ARBA" id="ARBA00005049"/>
    </source>
</evidence>
<evidence type="ECO:0000256" key="4">
    <source>
        <dbReference type="ARBA" id="ARBA00011991"/>
    </source>
</evidence>
<comment type="similarity">
    <text evidence="3">Belongs to the CobT family.</text>
</comment>
<gene>
    <name evidence="11" type="primary">cobU</name>
    <name evidence="11" type="ordered locus">TC41_2055</name>
</gene>
<comment type="pathway">
    <text evidence="2">Nucleoside biosynthesis; alpha-ribazole biosynthesis; alpha-ribazole from 5,6-dimethylbenzimidazole: step 1/2.</text>
</comment>
<reference evidence="11 12" key="1">
    <citation type="journal article" date="2011" name="J. Bacteriol.">
        <title>Complete Genome Sequence of Alicyclobacillus acidocaldarius Strain Tc-4-1.</title>
        <authorList>
            <person name="Chen Y."/>
            <person name="He Y."/>
            <person name="Zhang B."/>
            <person name="Yang J."/>
            <person name="Li W."/>
            <person name="Dong Z."/>
            <person name="Hu S."/>
        </authorList>
    </citation>
    <scope>NUCLEOTIDE SEQUENCE [LARGE SCALE GENOMIC DNA]</scope>
    <source>
        <strain evidence="11 12">Tc-4-1</strain>
    </source>
</reference>
<dbReference type="CDD" id="cd02439">
    <property type="entry name" value="DMB-PRT_CobT"/>
    <property type="match status" value="1"/>
</dbReference>
<evidence type="ECO:0000256" key="6">
    <source>
        <dbReference type="ARBA" id="ARBA00022573"/>
    </source>
</evidence>
<evidence type="ECO:0000256" key="7">
    <source>
        <dbReference type="ARBA" id="ARBA00022676"/>
    </source>
</evidence>
<dbReference type="PANTHER" id="PTHR43463:SF1">
    <property type="entry name" value="NICOTINATE-NUCLEOTIDE--DIMETHYLBENZIMIDAZOLE PHOSPHORIBOSYLTRANSFERASE"/>
    <property type="match status" value="1"/>
</dbReference>
<keyword evidence="6" id="KW-0169">Cobalamin biosynthesis</keyword>
<dbReference type="SUPFAM" id="SSF52733">
    <property type="entry name" value="Nicotinate mononucleotide:5,6-dimethylbenzimidazole phosphoribosyltransferase (CobT)"/>
    <property type="match status" value="1"/>
</dbReference>
<organism evidence="11 12">
    <name type="scientific">Alicyclobacillus acidocaldarius (strain Tc-4-1)</name>
    <name type="common">Bacillus acidocaldarius</name>
    <dbReference type="NCBI Taxonomy" id="1048834"/>
    <lineage>
        <taxon>Bacteria</taxon>
        <taxon>Bacillati</taxon>
        <taxon>Bacillota</taxon>
        <taxon>Bacilli</taxon>
        <taxon>Bacillales</taxon>
        <taxon>Alicyclobacillaceae</taxon>
        <taxon>Alicyclobacillus</taxon>
    </lineage>
</organism>
<dbReference type="AlphaFoldDB" id="F8IER9"/>
<evidence type="ECO:0000256" key="8">
    <source>
        <dbReference type="ARBA" id="ARBA00022679"/>
    </source>
</evidence>
<dbReference type="Proteomes" id="UP000000292">
    <property type="component" value="Chromosome"/>
</dbReference>
<reference evidence="12" key="2">
    <citation type="submission" date="2011-06" db="EMBL/GenBank/DDBJ databases">
        <title>The complete genome sequence of Alicyclobacillus acidocaldarius sp. Tc-4-1.</title>
        <authorList>
            <person name="Chen Y."/>
            <person name="He Y."/>
            <person name="Dong Z."/>
            <person name="Hu S."/>
        </authorList>
    </citation>
    <scope>NUCLEOTIDE SEQUENCE [LARGE SCALE GENOMIC DNA]</scope>
    <source>
        <strain evidence="12">Tc-4-1</strain>
    </source>
</reference>
<protein>
    <recommendedName>
        <fullName evidence="5 10">Nicotinate-nucleotide--dimethylbenzimidazole phosphoribosyltransferase</fullName>
        <ecNumber evidence="4 10">2.4.2.21</ecNumber>
    </recommendedName>
</protein>
<comment type="catalytic activity">
    <reaction evidence="9">
        <text>5,6-dimethylbenzimidazole + nicotinate beta-D-ribonucleotide = alpha-ribazole 5'-phosphate + nicotinate + H(+)</text>
        <dbReference type="Rhea" id="RHEA:11196"/>
        <dbReference type="ChEBI" id="CHEBI:15378"/>
        <dbReference type="ChEBI" id="CHEBI:15890"/>
        <dbReference type="ChEBI" id="CHEBI:32544"/>
        <dbReference type="ChEBI" id="CHEBI:57502"/>
        <dbReference type="ChEBI" id="CHEBI:57918"/>
        <dbReference type="EC" id="2.4.2.21"/>
    </reaction>
</comment>
<accession>F8IER9</accession>
<dbReference type="EMBL" id="CP002902">
    <property type="protein sequence ID" value="AEJ43966.1"/>
    <property type="molecule type" value="Genomic_DNA"/>
</dbReference>
<dbReference type="HOGENOM" id="CLU_002982_0_1_9"/>
<comment type="function">
    <text evidence="1">Catalyzes the synthesis of alpha-ribazole-5'-phosphate from nicotinate mononucleotide (NAMN) and 5,6-dimethylbenzimidazole (DMB).</text>
</comment>
<dbReference type="EC" id="2.4.2.21" evidence="4 10"/>
<dbReference type="NCBIfam" id="NF000996">
    <property type="entry name" value="PRK00105.1"/>
    <property type="match status" value="1"/>
</dbReference>
<evidence type="ECO:0000313" key="12">
    <source>
        <dbReference type="Proteomes" id="UP000000292"/>
    </source>
</evidence>
<dbReference type="InterPro" id="IPR036087">
    <property type="entry name" value="Nict_dMeBzImd_PRibTrfase_sf"/>
</dbReference>
<dbReference type="PANTHER" id="PTHR43463">
    <property type="entry name" value="NICOTINATE-NUCLEOTIDE--DIMETHYLBENZIMIDAZOLE PHOSPHORIBOSYLTRANSFERASE"/>
    <property type="match status" value="1"/>
</dbReference>